<evidence type="ECO:0000256" key="2">
    <source>
        <dbReference type="ARBA" id="ARBA00022737"/>
    </source>
</evidence>
<protein>
    <recommendedName>
        <fullName evidence="6">Phospholipase</fullName>
        <ecNumber evidence="6">3.1.4.4</ecNumber>
    </recommendedName>
</protein>
<sequence>MAQDMNAKTGLYIPNGGGGSGDYLRSGMLEGKTDGKINGIPYLDSPGPAKKVYDLSPSAVLHANHDADRTHLIETAYDEYETDVLCRTVVTTPTDKNISDVNEGRSVFLNGFDIVIRVVEVSRKEVISLKPVTYRIDVNHGGYYWTILRNYKQIRQLFVILYYYDERLRERSQKIPDRLPENASVEEITAHAYAMEDMLKTILNDPLRREHLAAVRFLEVTWMSFSDGPRQGHKKHKEVILKKMGCGIRDDLHVSCNHDNFACKILSHWKERWLILRDTCYLLLRPKTNEIAAVFMFDQRTKIEDLKTRPRAIKLRHNMKDLVFNFSNMFEKNFWIAQMRKLMQTTAAEWTAVDHPHNSFAPARDNVPAKFFINGIEYFAAVADAIEGAKKEIFIGAWWLSPDIFLKRPVTADGEWQIINLLKRVADRGVRIYILLFKESRAASAANSHYTKILLEGHPNIEVMRHPDANVILWTHHEKMVMVDQEMAFAGIDMCWGRWDDHHYRLSDQGPSLQAFMDQNLAQTDKGEVDRDCTCAPTMQSEKCKAKEAHKDRFRRKINASQAVPALRKQIRAHFNHPSFAFGGATFAKFKKAKKKMARGAGIAKRRMGGKTTTTEAEDILKQKAKDDKELLPGLAKKYLWIGNEYVNEKIKGVEQPKTGDPYLDQLERDIHPRLPWRDLGACVWGAPAVDAARNFIQKWNAIKLQKYRFEEEYDFLLPKSRAEVLVDVDALPDNVHSCRVQVLRSASSWSSGLSPNSAPEHSIEQAYYDIILAAKHYIYIENAFFTTIVADHHLVRNRVGDALVMRIERAHKLGETFRVYVILPLQQAMGGTWGTNRAAPLQGVMHYTYQSISRGGYSVLEQLRARGIDPTPYIFFCGLRTHGEISGKLKTEMVYVHSKLLIADDTTTIIGSANINDRSLVGEHDAEIAFLVEDQQFEESRMNGQPYACGKFSGRSRKRLMKICLCLLEDMPAAVSEAEADAIVQDPTCDSFYFDTWIQRAMANEQIFEEVFFPLPTNKVLTFQQVEENLKTAKLAETDPEQAKARLKELRGYVVSYPTEFLRDEDLKPKISQGVGLLPENNWV</sequence>
<evidence type="ECO:0000256" key="3">
    <source>
        <dbReference type="ARBA" id="ARBA00022801"/>
    </source>
</evidence>
<gene>
    <name evidence="8" type="primary">RvY_03443-1</name>
    <name evidence="8" type="synonym">RvY_03443.1</name>
    <name evidence="8" type="ORF">RvY_03443</name>
</gene>
<dbReference type="PANTHER" id="PTHR18896:SF76">
    <property type="entry name" value="PHOSPHOLIPASE"/>
    <property type="match status" value="1"/>
</dbReference>
<reference evidence="8 9" key="1">
    <citation type="journal article" date="2016" name="Nat. Commun.">
        <title>Extremotolerant tardigrade genome and improved radiotolerance of human cultured cells by tardigrade-unique protein.</title>
        <authorList>
            <person name="Hashimoto T."/>
            <person name="Horikawa D.D."/>
            <person name="Saito Y."/>
            <person name="Kuwahara H."/>
            <person name="Kozuka-Hata H."/>
            <person name="Shin-I T."/>
            <person name="Minakuchi Y."/>
            <person name="Ohishi K."/>
            <person name="Motoyama A."/>
            <person name="Aizu T."/>
            <person name="Enomoto A."/>
            <person name="Kondo K."/>
            <person name="Tanaka S."/>
            <person name="Hara Y."/>
            <person name="Koshikawa S."/>
            <person name="Sagara H."/>
            <person name="Miura T."/>
            <person name="Yokobori S."/>
            <person name="Miyagawa K."/>
            <person name="Suzuki Y."/>
            <person name="Kubo T."/>
            <person name="Oyama M."/>
            <person name="Kohara Y."/>
            <person name="Fujiyama A."/>
            <person name="Arakawa K."/>
            <person name="Katayama T."/>
            <person name="Toyoda A."/>
            <person name="Kunieda T."/>
        </authorList>
    </citation>
    <scope>NUCLEOTIDE SEQUENCE [LARGE SCALE GENOMIC DNA]</scope>
    <source>
        <strain evidence="8 9">YOKOZUNA-1</strain>
    </source>
</reference>
<dbReference type="SUPFAM" id="SSF50729">
    <property type="entry name" value="PH domain-like"/>
    <property type="match status" value="1"/>
</dbReference>
<organism evidence="8 9">
    <name type="scientific">Ramazzottius varieornatus</name>
    <name type="common">Water bear</name>
    <name type="synonym">Tardigrade</name>
    <dbReference type="NCBI Taxonomy" id="947166"/>
    <lineage>
        <taxon>Eukaryota</taxon>
        <taxon>Metazoa</taxon>
        <taxon>Ecdysozoa</taxon>
        <taxon>Tardigrada</taxon>
        <taxon>Eutardigrada</taxon>
        <taxon>Parachela</taxon>
        <taxon>Hypsibioidea</taxon>
        <taxon>Ramazzottiidae</taxon>
        <taxon>Ramazzottius</taxon>
    </lineage>
</organism>
<dbReference type="SMART" id="SM00155">
    <property type="entry name" value="PLDc"/>
    <property type="match status" value="2"/>
</dbReference>
<dbReference type="EMBL" id="BDGG01000002">
    <property type="protein sequence ID" value="GAU91128.1"/>
    <property type="molecule type" value="Genomic_DNA"/>
</dbReference>
<comment type="caution">
    <text evidence="8">The sequence shown here is derived from an EMBL/GenBank/DDBJ whole genome shotgun (WGS) entry which is preliminary data.</text>
</comment>
<dbReference type="Gene3D" id="3.30.870.10">
    <property type="entry name" value="Endonuclease Chain A"/>
    <property type="match status" value="2"/>
</dbReference>
<evidence type="ECO:0000256" key="1">
    <source>
        <dbReference type="ARBA" id="ARBA00000798"/>
    </source>
</evidence>
<keyword evidence="2" id="KW-0677">Repeat</keyword>
<name>A0A1D1UYA8_RAMVA</name>
<dbReference type="GO" id="GO:0004630">
    <property type="term" value="F:phospholipase D activity"/>
    <property type="evidence" value="ECO:0007669"/>
    <property type="project" value="UniProtKB-UniRule"/>
</dbReference>
<dbReference type="EC" id="3.1.4.4" evidence="6"/>
<dbReference type="GO" id="GO:0060627">
    <property type="term" value="P:regulation of vesicle-mediated transport"/>
    <property type="evidence" value="ECO:0007669"/>
    <property type="project" value="TreeGrafter"/>
</dbReference>
<evidence type="ECO:0000256" key="4">
    <source>
        <dbReference type="ARBA" id="ARBA00022963"/>
    </source>
</evidence>
<dbReference type="STRING" id="947166.A0A1D1UYA8"/>
<dbReference type="InterPro" id="IPR001736">
    <property type="entry name" value="PLipase_D/transphosphatidylase"/>
</dbReference>
<keyword evidence="5" id="KW-0443">Lipid metabolism</keyword>
<dbReference type="PANTHER" id="PTHR18896">
    <property type="entry name" value="PHOSPHOLIPASE D"/>
    <property type="match status" value="1"/>
</dbReference>
<dbReference type="Gene3D" id="3.30.1520.10">
    <property type="entry name" value="Phox-like domain"/>
    <property type="match status" value="1"/>
</dbReference>
<evidence type="ECO:0000256" key="6">
    <source>
        <dbReference type="PIRNR" id="PIRNR009376"/>
    </source>
</evidence>
<dbReference type="PROSITE" id="PS50035">
    <property type="entry name" value="PLD"/>
    <property type="match status" value="1"/>
</dbReference>
<keyword evidence="3 6" id="KW-0378">Hydrolase</keyword>
<accession>A0A1D1UYA8</accession>
<evidence type="ECO:0000256" key="5">
    <source>
        <dbReference type="ARBA" id="ARBA00023098"/>
    </source>
</evidence>
<dbReference type="SUPFAM" id="SSF56024">
    <property type="entry name" value="Phospholipase D/nuclease"/>
    <property type="match status" value="2"/>
</dbReference>
<keyword evidence="4 6" id="KW-0442">Lipid degradation</keyword>
<comment type="similarity">
    <text evidence="6">Belongs to the phospholipase D family.</text>
</comment>
<dbReference type="CDD" id="cd09141">
    <property type="entry name" value="PLDc_vPLD1_2_yPLD_like_2"/>
    <property type="match status" value="1"/>
</dbReference>
<dbReference type="GO" id="GO:0035091">
    <property type="term" value="F:phosphatidylinositol binding"/>
    <property type="evidence" value="ECO:0007669"/>
    <property type="project" value="InterPro"/>
</dbReference>
<dbReference type="InterPro" id="IPR036871">
    <property type="entry name" value="PX_dom_sf"/>
</dbReference>
<evidence type="ECO:0000259" key="7">
    <source>
        <dbReference type="PROSITE" id="PS50035"/>
    </source>
</evidence>
<dbReference type="InterPro" id="IPR025202">
    <property type="entry name" value="PLD-like_dom"/>
</dbReference>
<keyword evidence="9" id="KW-1185">Reference proteome</keyword>
<dbReference type="GO" id="GO:0035556">
    <property type="term" value="P:intracellular signal transduction"/>
    <property type="evidence" value="ECO:0007669"/>
    <property type="project" value="InterPro"/>
</dbReference>
<dbReference type="SUPFAM" id="SSF64268">
    <property type="entry name" value="PX domain"/>
    <property type="match status" value="1"/>
</dbReference>
<dbReference type="AlphaFoldDB" id="A0A1D1UYA8"/>
<dbReference type="InterPro" id="IPR015679">
    <property type="entry name" value="PLipase_D_fam"/>
</dbReference>
<dbReference type="InterPro" id="IPR016555">
    <property type="entry name" value="PLipase_D_euk"/>
</dbReference>
<dbReference type="Pfam" id="PF13091">
    <property type="entry name" value="PLDc_2"/>
    <property type="match status" value="1"/>
</dbReference>
<dbReference type="OrthoDB" id="14911at2759"/>
<dbReference type="Proteomes" id="UP000186922">
    <property type="component" value="Unassembled WGS sequence"/>
</dbReference>
<dbReference type="GO" id="GO:0006654">
    <property type="term" value="P:phosphatidic acid biosynthetic process"/>
    <property type="evidence" value="ECO:0007669"/>
    <property type="project" value="InterPro"/>
</dbReference>
<proteinExistence type="inferred from homology"/>
<feature type="domain" description="PLD phosphodiesterase" evidence="7">
    <location>
        <begin position="893"/>
        <end position="920"/>
    </location>
</feature>
<comment type="catalytic activity">
    <reaction evidence="1 6">
        <text>a 1,2-diacyl-sn-glycero-3-phosphocholine + H2O = a 1,2-diacyl-sn-glycero-3-phosphate + choline + H(+)</text>
        <dbReference type="Rhea" id="RHEA:14445"/>
        <dbReference type="ChEBI" id="CHEBI:15354"/>
        <dbReference type="ChEBI" id="CHEBI:15377"/>
        <dbReference type="ChEBI" id="CHEBI:15378"/>
        <dbReference type="ChEBI" id="CHEBI:57643"/>
        <dbReference type="ChEBI" id="CHEBI:58608"/>
        <dbReference type="EC" id="3.1.4.4"/>
    </reaction>
</comment>
<evidence type="ECO:0000313" key="8">
    <source>
        <dbReference type="EMBL" id="GAU91128.1"/>
    </source>
</evidence>
<dbReference type="GO" id="GO:0009395">
    <property type="term" value="P:phospholipid catabolic process"/>
    <property type="evidence" value="ECO:0007669"/>
    <property type="project" value="TreeGrafter"/>
</dbReference>
<dbReference type="PIRSF" id="PIRSF009376">
    <property type="entry name" value="Phospholipase_D_euk"/>
    <property type="match status" value="1"/>
</dbReference>
<evidence type="ECO:0000313" key="9">
    <source>
        <dbReference type="Proteomes" id="UP000186922"/>
    </source>
</evidence>